<organism evidence="1 2">
    <name type="scientific">Diaporthe ampelina</name>
    <dbReference type="NCBI Taxonomy" id="1214573"/>
    <lineage>
        <taxon>Eukaryota</taxon>
        <taxon>Fungi</taxon>
        <taxon>Dikarya</taxon>
        <taxon>Ascomycota</taxon>
        <taxon>Pezizomycotina</taxon>
        <taxon>Sordariomycetes</taxon>
        <taxon>Sordariomycetidae</taxon>
        <taxon>Diaporthales</taxon>
        <taxon>Diaporthaceae</taxon>
        <taxon>Diaporthe</taxon>
    </lineage>
</organism>
<dbReference type="EMBL" id="LCUC01000236">
    <property type="protein sequence ID" value="KKY33676.1"/>
    <property type="molecule type" value="Genomic_DNA"/>
</dbReference>
<reference evidence="1 2" key="1">
    <citation type="submission" date="2015-05" db="EMBL/GenBank/DDBJ databases">
        <title>Distinctive expansion of gene families associated with plant cell wall degradation and secondary metabolism in the genomes of grapevine trunk pathogens.</title>
        <authorList>
            <person name="Lawrence D.P."/>
            <person name="Travadon R."/>
            <person name="Rolshausen P.E."/>
            <person name="Baumgartner K."/>
        </authorList>
    </citation>
    <scope>NUCLEOTIDE SEQUENCE [LARGE SCALE GENOMIC DNA]</scope>
    <source>
        <strain evidence="1">DA912</strain>
    </source>
</reference>
<gene>
    <name evidence="1" type="ORF">UCDDA912_g06386</name>
</gene>
<keyword evidence="2" id="KW-1185">Reference proteome</keyword>
<evidence type="ECO:0000313" key="2">
    <source>
        <dbReference type="Proteomes" id="UP000034680"/>
    </source>
</evidence>
<dbReference type="OrthoDB" id="5229411at2759"/>
<name>A0A0G2FHR6_9PEZI</name>
<comment type="caution">
    <text evidence="1">The sequence shown here is derived from an EMBL/GenBank/DDBJ whole genome shotgun (WGS) entry which is preliminary data.</text>
</comment>
<reference evidence="1 2" key="2">
    <citation type="submission" date="2015-05" db="EMBL/GenBank/DDBJ databases">
        <authorList>
            <person name="Morales-Cruz A."/>
            <person name="Amrine K.C."/>
            <person name="Cantu D."/>
        </authorList>
    </citation>
    <scope>NUCLEOTIDE SEQUENCE [LARGE SCALE GENOMIC DNA]</scope>
    <source>
        <strain evidence="1">DA912</strain>
    </source>
</reference>
<evidence type="ECO:0000313" key="1">
    <source>
        <dbReference type="EMBL" id="KKY33676.1"/>
    </source>
</evidence>
<dbReference type="Proteomes" id="UP000034680">
    <property type="component" value="Unassembled WGS sequence"/>
</dbReference>
<sequence length="189" mass="20439">MTMDQDENVPALGEQQQAPPVLSCIETFRPLVPTGDMKSTSQRLQNIFETNGSPSSFGYVVSKQWRADSVADRSTWAVVGTAMEAKLLEQGLFHGLAADVTGGPVDSQFVAAPESNEALAGAGIVIMTFDPLVETLSQHFRPGEGWEWDAAFGSPTVVMNFAWGNMSFEMALACLFLASLIKYMILNSP</sequence>
<protein>
    <submittedName>
        <fullName evidence="1">Uncharacterized protein</fullName>
    </submittedName>
</protein>
<proteinExistence type="predicted"/>
<dbReference type="AlphaFoldDB" id="A0A0G2FHR6"/>
<accession>A0A0G2FHR6</accession>